<protein>
    <submittedName>
        <fullName evidence="2">Uncharacterized protein</fullName>
    </submittedName>
</protein>
<organism evidence="2 3">
    <name type="scientific">Aspergillus brasiliensis (strain CBS 101740 / IMI 381727 / IBT 21946)</name>
    <dbReference type="NCBI Taxonomy" id="767769"/>
    <lineage>
        <taxon>Eukaryota</taxon>
        <taxon>Fungi</taxon>
        <taxon>Dikarya</taxon>
        <taxon>Ascomycota</taxon>
        <taxon>Pezizomycotina</taxon>
        <taxon>Eurotiomycetes</taxon>
        <taxon>Eurotiomycetidae</taxon>
        <taxon>Eurotiales</taxon>
        <taxon>Aspergillaceae</taxon>
        <taxon>Aspergillus</taxon>
        <taxon>Aspergillus subgen. Circumdati</taxon>
    </lineage>
</organism>
<proteinExistence type="predicted"/>
<dbReference type="AlphaFoldDB" id="A0A1L9U8R3"/>
<evidence type="ECO:0000313" key="2">
    <source>
        <dbReference type="EMBL" id="OJJ68012.1"/>
    </source>
</evidence>
<dbReference type="VEuPathDB" id="FungiDB:ASPBRDRAFT_330878"/>
<accession>A0A1L9U8R3</accession>
<dbReference type="EMBL" id="KV878692">
    <property type="protein sequence ID" value="OJJ68012.1"/>
    <property type="molecule type" value="Genomic_DNA"/>
</dbReference>
<gene>
    <name evidence="2" type="ORF">ASPBRDRAFT_330878</name>
</gene>
<evidence type="ECO:0000313" key="3">
    <source>
        <dbReference type="Proteomes" id="UP000184499"/>
    </source>
</evidence>
<reference evidence="3" key="1">
    <citation type="journal article" date="2017" name="Genome Biol.">
        <title>Comparative genomics reveals high biological diversity and specific adaptations in the industrially and medically important fungal genus Aspergillus.</title>
        <authorList>
            <person name="de Vries R.P."/>
            <person name="Riley R."/>
            <person name="Wiebenga A."/>
            <person name="Aguilar-Osorio G."/>
            <person name="Amillis S."/>
            <person name="Uchima C.A."/>
            <person name="Anderluh G."/>
            <person name="Asadollahi M."/>
            <person name="Askin M."/>
            <person name="Barry K."/>
            <person name="Battaglia E."/>
            <person name="Bayram O."/>
            <person name="Benocci T."/>
            <person name="Braus-Stromeyer S.A."/>
            <person name="Caldana C."/>
            <person name="Canovas D."/>
            <person name="Cerqueira G.C."/>
            <person name="Chen F."/>
            <person name="Chen W."/>
            <person name="Choi C."/>
            <person name="Clum A."/>
            <person name="Dos Santos R.A."/>
            <person name="Damasio A.R."/>
            <person name="Diallinas G."/>
            <person name="Emri T."/>
            <person name="Fekete E."/>
            <person name="Flipphi M."/>
            <person name="Freyberg S."/>
            <person name="Gallo A."/>
            <person name="Gournas C."/>
            <person name="Habgood R."/>
            <person name="Hainaut M."/>
            <person name="Harispe M.L."/>
            <person name="Henrissat B."/>
            <person name="Hilden K.S."/>
            <person name="Hope R."/>
            <person name="Hossain A."/>
            <person name="Karabika E."/>
            <person name="Karaffa L."/>
            <person name="Karanyi Z."/>
            <person name="Krasevec N."/>
            <person name="Kuo A."/>
            <person name="Kusch H."/>
            <person name="LaButti K."/>
            <person name="Lagendijk E.L."/>
            <person name="Lapidus A."/>
            <person name="Levasseur A."/>
            <person name="Lindquist E."/>
            <person name="Lipzen A."/>
            <person name="Logrieco A.F."/>
            <person name="MacCabe A."/>
            <person name="Maekelae M.R."/>
            <person name="Malavazi I."/>
            <person name="Melin P."/>
            <person name="Meyer V."/>
            <person name="Mielnichuk N."/>
            <person name="Miskei M."/>
            <person name="Molnar A.P."/>
            <person name="Mule G."/>
            <person name="Ngan C.Y."/>
            <person name="Orejas M."/>
            <person name="Orosz E."/>
            <person name="Ouedraogo J.P."/>
            <person name="Overkamp K.M."/>
            <person name="Park H.-S."/>
            <person name="Perrone G."/>
            <person name="Piumi F."/>
            <person name="Punt P.J."/>
            <person name="Ram A.F."/>
            <person name="Ramon A."/>
            <person name="Rauscher S."/>
            <person name="Record E."/>
            <person name="Riano-Pachon D.M."/>
            <person name="Robert V."/>
            <person name="Roehrig J."/>
            <person name="Ruller R."/>
            <person name="Salamov A."/>
            <person name="Salih N.S."/>
            <person name="Samson R.A."/>
            <person name="Sandor E."/>
            <person name="Sanguinetti M."/>
            <person name="Schuetze T."/>
            <person name="Sepcic K."/>
            <person name="Shelest E."/>
            <person name="Sherlock G."/>
            <person name="Sophianopoulou V."/>
            <person name="Squina F.M."/>
            <person name="Sun H."/>
            <person name="Susca A."/>
            <person name="Todd R.B."/>
            <person name="Tsang A."/>
            <person name="Unkles S.E."/>
            <person name="van de Wiele N."/>
            <person name="van Rossen-Uffink D."/>
            <person name="Oliveira J.V."/>
            <person name="Vesth T.C."/>
            <person name="Visser J."/>
            <person name="Yu J.-H."/>
            <person name="Zhou M."/>
            <person name="Andersen M.R."/>
            <person name="Archer D.B."/>
            <person name="Baker S.E."/>
            <person name="Benoit I."/>
            <person name="Brakhage A.A."/>
            <person name="Braus G.H."/>
            <person name="Fischer R."/>
            <person name="Frisvad J.C."/>
            <person name="Goldman G.H."/>
            <person name="Houbraken J."/>
            <person name="Oakley B."/>
            <person name="Pocsi I."/>
            <person name="Scazzocchio C."/>
            <person name="Seiboth B."/>
            <person name="vanKuyk P.A."/>
            <person name="Wortman J."/>
            <person name="Dyer P.S."/>
            <person name="Grigoriev I.V."/>
        </authorList>
    </citation>
    <scope>NUCLEOTIDE SEQUENCE [LARGE SCALE GENOMIC DNA]</scope>
    <source>
        <strain evidence="3">CBS 101740 / IMI 381727 / IBT 21946</strain>
    </source>
</reference>
<dbReference type="GeneID" id="93575566"/>
<sequence>MGGDRSCSIAGSRWRQPGSSWGSRYLYLRPHDQRCTFFIHHYFPDYSIPGFTPHEIICILSIISVKQGTPYQGPHQLTMAVPPCPWTNHSFDISSRTPIAGMIHDAETNPPTTRDDAGSRMVRILGPFGILQRSVEIGRGHPRRGGGAHSQRYAQ</sequence>
<feature type="region of interest" description="Disordered" evidence="1">
    <location>
        <begin position="136"/>
        <end position="155"/>
    </location>
</feature>
<keyword evidence="3" id="KW-1185">Reference proteome</keyword>
<name>A0A1L9U8R3_ASPBC</name>
<dbReference type="Proteomes" id="UP000184499">
    <property type="component" value="Unassembled WGS sequence"/>
</dbReference>
<dbReference type="RefSeq" id="XP_067475261.1">
    <property type="nucleotide sequence ID" value="XM_067623078.1"/>
</dbReference>
<evidence type="ECO:0000256" key="1">
    <source>
        <dbReference type="SAM" id="MobiDB-lite"/>
    </source>
</evidence>